<evidence type="ECO:0000313" key="1">
    <source>
        <dbReference type="EMBL" id="KKN72150.1"/>
    </source>
</evidence>
<dbReference type="AlphaFoldDB" id="A0A0F9ST30"/>
<protein>
    <submittedName>
        <fullName evidence="1">Uncharacterized protein</fullName>
    </submittedName>
</protein>
<gene>
    <name evidence="1" type="ORF">LCGC14_0413620</name>
</gene>
<reference evidence="1" key="1">
    <citation type="journal article" date="2015" name="Nature">
        <title>Complex archaea that bridge the gap between prokaryotes and eukaryotes.</title>
        <authorList>
            <person name="Spang A."/>
            <person name="Saw J.H."/>
            <person name="Jorgensen S.L."/>
            <person name="Zaremba-Niedzwiedzka K."/>
            <person name="Martijn J."/>
            <person name="Lind A.E."/>
            <person name="van Eijk R."/>
            <person name="Schleper C."/>
            <person name="Guy L."/>
            <person name="Ettema T.J."/>
        </authorList>
    </citation>
    <scope>NUCLEOTIDE SEQUENCE</scope>
</reference>
<accession>A0A0F9ST30</accession>
<organism evidence="1">
    <name type="scientific">marine sediment metagenome</name>
    <dbReference type="NCBI Taxonomy" id="412755"/>
    <lineage>
        <taxon>unclassified sequences</taxon>
        <taxon>metagenomes</taxon>
        <taxon>ecological metagenomes</taxon>
    </lineage>
</organism>
<sequence length="69" mass="7702">MFKVGDVITVREAVWAGMHCGSPDELPSGPIVWIQPTGANRVQIEGSGYLFRPKDVELLWADIDVKEFE</sequence>
<proteinExistence type="predicted"/>
<comment type="caution">
    <text evidence="1">The sequence shown here is derived from an EMBL/GenBank/DDBJ whole genome shotgun (WGS) entry which is preliminary data.</text>
</comment>
<dbReference type="EMBL" id="LAZR01000368">
    <property type="protein sequence ID" value="KKN72150.1"/>
    <property type="molecule type" value="Genomic_DNA"/>
</dbReference>
<name>A0A0F9ST30_9ZZZZ</name>